<keyword evidence="3" id="KW-0963">Cytoplasm</keyword>
<dbReference type="InterPro" id="IPR013783">
    <property type="entry name" value="Ig-like_fold"/>
</dbReference>
<protein>
    <recommendedName>
        <fullName evidence="11">Hydrocephalus-inducing protein</fullName>
    </recommendedName>
</protein>
<evidence type="ECO:0000256" key="3">
    <source>
        <dbReference type="ARBA" id="ARBA00022490"/>
    </source>
</evidence>
<feature type="domain" description="HYDIN/VesB/CFA65-like Ig-like" evidence="8">
    <location>
        <begin position="205"/>
        <end position="298"/>
    </location>
</feature>
<feature type="region of interest" description="Disordered" evidence="6">
    <location>
        <begin position="2117"/>
        <end position="2152"/>
    </location>
</feature>
<comment type="subcellular location">
    <subcellularLocation>
        <location evidence="1">Cell projection</location>
        <location evidence="1">Cilium</location>
    </subcellularLocation>
    <subcellularLocation>
        <location evidence="2">Cytoplasm</location>
    </subcellularLocation>
</comment>
<feature type="domain" description="Hydin adenylate kinase-like" evidence="7">
    <location>
        <begin position="2007"/>
        <end position="2200"/>
    </location>
</feature>
<feature type="region of interest" description="Disordered" evidence="6">
    <location>
        <begin position="2596"/>
        <end position="2702"/>
    </location>
</feature>
<feature type="domain" description="HYDIN/VesB/CFA65-like Ig-like" evidence="8">
    <location>
        <begin position="808"/>
        <end position="903"/>
    </location>
</feature>
<feature type="compositionally biased region" description="Basic and acidic residues" evidence="6">
    <location>
        <begin position="2343"/>
        <end position="2357"/>
    </location>
</feature>
<feature type="region of interest" description="Disordered" evidence="6">
    <location>
        <begin position="2467"/>
        <end position="2557"/>
    </location>
</feature>
<reference evidence="9 10" key="1">
    <citation type="submission" date="2022-05" db="EMBL/GenBank/DDBJ databases">
        <authorList>
            <consortium name="Genoscope - CEA"/>
            <person name="William W."/>
        </authorList>
    </citation>
    <scope>NUCLEOTIDE SEQUENCE [LARGE SCALE GENOMIC DNA]</scope>
</reference>
<dbReference type="Proteomes" id="UP001159428">
    <property type="component" value="Unassembled WGS sequence"/>
</dbReference>
<dbReference type="GO" id="GO:0005930">
    <property type="term" value="C:axoneme"/>
    <property type="evidence" value="ECO:0007669"/>
    <property type="project" value="TreeGrafter"/>
</dbReference>
<evidence type="ECO:0000313" key="10">
    <source>
        <dbReference type="Proteomes" id="UP001159428"/>
    </source>
</evidence>
<dbReference type="InterPro" id="IPR053879">
    <property type="entry name" value="HYDIN_VesB_CFA65-like_Ig"/>
</dbReference>
<evidence type="ECO:0000259" key="8">
    <source>
        <dbReference type="Pfam" id="PF22544"/>
    </source>
</evidence>
<feature type="compositionally biased region" description="Basic and acidic residues" evidence="6">
    <location>
        <begin position="1902"/>
        <end position="1915"/>
    </location>
</feature>
<dbReference type="Pfam" id="PF22544">
    <property type="entry name" value="HYDIN_VesB_CFA65-like_Ig"/>
    <property type="match status" value="4"/>
</dbReference>
<feature type="compositionally biased region" description="Basic and acidic residues" evidence="6">
    <location>
        <begin position="3204"/>
        <end position="3218"/>
    </location>
</feature>
<feature type="compositionally biased region" description="Basic and acidic residues" evidence="6">
    <location>
        <begin position="2493"/>
        <end position="2515"/>
    </location>
</feature>
<evidence type="ECO:0008006" key="11">
    <source>
        <dbReference type="Google" id="ProtNLM"/>
    </source>
</evidence>
<feature type="compositionally biased region" description="Basic and acidic residues" evidence="6">
    <location>
        <begin position="2247"/>
        <end position="2265"/>
    </location>
</feature>
<feature type="compositionally biased region" description="Low complexity" evidence="6">
    <location>
        <begin position="3866"/>
        <end position="3881"/>
    </location>
</feature>
<feature type="region of interest" description="Disordered" evidence="6">
    <location>
        <begin position="3183"/>
        <end position="3221"/>
    </location>
</feature>
<feature type="compositionally biased region" description="Basic and acidic residues" evidence="6">
    <location>
        <begin position="2424"/>
        <end position="2441"/>
    </location>
</feature>
<feature type="compositionally biased region" description="Low complexity" evidence="6">
    <location>
        <begin position="1916"/>
        <end position="1926"/>
    </location>
</feature>
<dbReference type="Pfam" id="PF17213">
    <property type="entry name" value="Hydin_ADK"/>
    <property type="match status" value="1"/>
</dbReference>
<evidence type="ECO:0000259" key="7">
    <source>
        <dbReference type="Pfam" id="PF17213"/>
    </source>
</evidence>
<dbReference type="EMBL" id="CALNXJ010000055">
    <property type="protein sequence ID" value="CAH3154169.1"/>
    <property type="molecule type" value="Genomic_DNA"/>
</dbReference>
<feature type="compositionally biased region" description="Polar residues" evidence="6">
    <location>
        <begin position="2548"/>
        <end position="2557"/>
    </location>
</feature>
<gene>
    <name evidence="9" type="ORF">PMEA_00027429</name>
</gene>
<feature type="compositionally biased region" description="Basic and acidic residues" evidence="6">
    <location>
        <begin position="2386"/>
        <end position="2399"/>
    </location>
</feature>
<evidence type="ECO:0000256" key="2">
    <source>
        <dbReference type="ARBA" id="ARBA00004496"/>
    </source>
</evidence>
<name>A0AAU9XNM9_9CNID</name>
<feature type="compositionally biased region" description="Polar residues" evidence="6">
    <location>
        <begin position="2358"/>
        <end position="2375"/>
    </location>
</feature>
<feature type="compositionally biased region" description="Basic and acidic residues" evidence="6">
    <location>
        <begin position="2281"/>
        <end position="2325"/>
    </location>
</feature>
<sequence length="5149" mass="570224">MPQGKLRGGLRGEVQSTVRENYGSKAVTSNFKSRVVHPRNPKLVKGSPEDDKQAPSAYMAEMQLTTDERFKLTYEMRVPQIIELLDMSEQTLQKFTTMDIEEPLFQPFPSDIVFQNFNPFETYQVPLQLRNNDKVARLVKVTQTDSPYFKIISPHDVGHKVAPGMDTVFIIQFTPDEKKDYTHELICITEREKFLVPVKAIGARAILDFPDEISFGTCPVKYATTRTLLVRNIGNSDAKFQLLVQEPFFVTPDSGRLAIGDSMQIHVDFKALQTGDHGSHMILQYETGEEIYISLYGAAIDYNIRLDKSTVKMENAFISCASQRTVTLSNRSDIIVQFKWTNFATLREEMQHKDRFYMDLESEENVEKDEFFEECLSDPTLRDQMSILTRKFKNKMQAIADDKLLYGDSIVTIDPVEGEIWPNSQAEISIIFKPQEACNYARTIYCDVTGRESRLPLRIRGDGIGPQVHFSLDTLDIGSVFINSQHSYEVILCNMGDIDAVFKLLPSNTQFGPQFSFLPAQGIVIPGGYQAIQIHFCSPILGDVNEVFEFAVEGSPEKLELKILGSVIGPTFHFNIPKLKFGVVSYGFVNTRECTLVNTSLIPMAFNVRVPADGLINEETRSRDSLIDSNISDTGSTIMPSPKEFDITPSRGTISPQGELDIKVDFVSTSVKKYEIALVVDVDGVGEEILSLPIIAKCVVPPITVSTPLLDYGRCFLHHPYELLVNLVNESDLPAKYELLSQVVEDVTPILYTSPEPKGIIQPHSVKEVPLHITAECLEEVTTVAYFMIFGSSEAPLGVQIQCVGEGPVIHVVPAHVDYGTIPVLTDISKIVQLSNESLIPAQFSCSMVRPNSLFSVEPAQGVIPPENTLQLKVTANVDDTVKFQDKLSINISDSQNQTVSLMAYGSGTTIVSDPPLAPAVKLGPQFSCQPVKRWFQLTNSGRRPQQIYWTTEGFLPYRTKKKPEYNPEDMRYQGQPPPVDPPKPVFQLTPDRLVLHPGVFRSSCQKGISLFLYFFSPQIVKERMFCHAIIGTSTGKERIMRVDISAEFISPLLSFSQREINFCVMKHPESTLEVETKQVMMHNVSSLPLTVVLQASYPFQLLVEDPRWAPVNVKSSQSEVSLGVGENIPVLIQFDPSYKDDFVTRTAESQLEVSFKEHPQKDFVSLKGEVFFPNLTFEMEKVDFGCILNDTEVTQVVKVTNHSPMDVKYQWSFVDSAIQFENKEEDEGIVVEVDDDSQEDSEEKPEDVDNVMIEVTGDHTPESPRLVDFTGSPVMSRPSTASEQRPQDASPANQLAVPWRQTELLDIGIEEIFDILPLYSTLHPHETQKIQFTFYGHANISSQAVARCTVYGGPEYDIALLGQASLVQYFFDRQIVDYGKQLFDQAAVAEIVLHNTGKVGLDFVVLNVDSGNKLLPGAPNVSPIQGHIKALSNQTLTIKYLPGVPEKFEKTFQVRVAHFEPNKITLSGVGVFPRVVFDLPHDKEDVRYEELTQQARENLEREKSNLSEKSVDDVPFGALANSVGDIGVQMEVERLLVKQFAVEQQESTRNVSFVHTSGSHRTATKKQRPKAQLISYFLDFGYVVYGTVRSHVVRVTNNGHFPVSFAPDKSVLSGSGFGVELDRVRNLPGEPDNESMEFMVTFDPRAAGLPMGPVDLHVPFNVLNGPTFGLRIKAVVTMPDMTVSTDSLDFGVVECGNSKVMTIQLHNSQQVRRVSTPQDVVVCDWSSEPPEEKKKKSDKMIPLHLRKKLRTEKPKPKHFEVMPPIGSLMPGQRINVQVKFMPSEEISYSNRLVIRIAQSSSRHMISVTGQGNEPKLDFSSTLIEFGPVLPHSSGDEKEVIVRNPSSFPVEIYSLEFDKQYLEEEKMLRTMKGYDEYNTILLPPRQPGDKLPQEITDAYNEQQRKKEAEEKEKAEAAASAAAAQAERAVEEGVEGVPPIIATQLASASGEREGGRSGSDVGEGAKDDSSSLGVGELEITPVSASIARYLGIDLTAEGRAARNRRGIALVVHGAPLSGKTATAVSLAKTYGAALLTVDAVVIEAISNGNTSAAQRAKELCASAARAAKEAEQTAELQLNQPTVALSVEAVAALGAATGPSVSTAGSVTGAQSFLGKDRKTSTIAGGPRGGGVGKNIPQLQQSPPGTPPQAAPLGRKLSVSASVAGEDGLYSCLLPEDLLVELLAERFQLSDCQKGIVVDGLESLFSPNMMGTANAILRAFNNRKYIFFVTLMLDQAKLKAVEEKKKEEQAKLEKQKEEEEKRRLEEMSEDEYDALTEEEKAEVDRKHLEQKKERRKRELERQEREKKERELQALMEEKRLEEERGNQKGKRRGAQQAGGAGAKKGHDGKEKKPEKSSDKLTPNRTTGLSTQAQPFDTRTGAPSVISERSDSSDVTDDKKRLSIAKVQKHRQSSAIMNPPLIPQVEESKPPTEEEEREKELTKKFNAFETSFRDIDGLLQNWDRSTGTVARADTPKSENFEDFLPAPGSTRRGRDKKEKELREREKEREKEKAKEISDSPMSAVSGDHDDDEDGGKKDGVGVPQLIVDTGNPTESQAEQTLAKGILPTVEEVMDGLGLGPHGPPIPPPATFAVVPYPVRRRPPLGLDPPSHYVFVASGPDDPNAPQEDKTKEAEPEVEKTPEKPPEHGRKGRKDKDDREGGTKSRKERGSSARKGKAAHGAPSPPPSITPAEEDKSETAAVPSTPQLVSHRWVIPANDTVRLRIRFRSEELGQFDQTLNFEIMGTRRRYQLFCRGVCAFPAISREPRVVFPHRRKYRKPEEIVHKKYVLSSETFEFGPLLCGKTRDRYKEGKYPENMEKIVICNTSPLEADVNFCFQQDSTAVTFIIDPPNMKLKPGESQDLTLWAYPKTPGFFEDAVVCCIRENPEPVVFKISCHGVRPELELDRRQLQFDRVLLHRKDTKTIFLRNSTLLPVAWRVNGMDNLGDDFSLTTEHGMIDAKSEFALQMHFRAVRPTNVKKIVRLEVSDVEQIMGLVQAENIQVHAESYDVALDMSFPKGADGGLDFGVLKVLDETKQTCSLKNKGKFEINFNFAYEPTEGSPADVAQLFTVIPNKGPLLPTDRPTQVQVIFRSKSEITIKDQPVLKCQIVEPHLGEGGEVIASIPIKLSVRSVYSKYAVSPVSDINFGAMLINTKKTRVFTIENKGEFEFRYSVLKMINTVAQGRQKLGPPAKRAKSRDGSSSGRSQQDKPSKPKRADSVRGAELTTGAPNIRLQLGMFTVYPAVGSVQAGSSVQVTVDMIAENPGFSEEDIAIDISDRPPSDQPQGIPYKLIGEACIPGITTIAPDTVGSIFEEHLIVKQLNLFQYLTHDLASGSGVYGEDENKFIFYNTIVGRKAKARFRIGNPNKVPCDLVLSVKPQSMKPSARWHDVYEIEPQRASIPAHSYVYATVTFSPPSMQTYNATLEAAVDGMPSAMSKYRNLTFDIQGEGNLPRITVVRPTARNKKGAPVLLFRRLLLGRTQVLSLSLKNEGTLMARANIDLKDPEGVYKISCVEGTKAMKPLDDGEDDVDPKSRVHTLSVVVPMGKTADFAIEFNPSLVGRSLGEIRLSVMDNPYEESTVQLIGEGYEDEVTIDNIRSFVQTEELAAETEIDDDTPASRENHVKFGDCAVGVSKQLSFTLTNHSSSDPVRFTWSPPPEVTFSPCTGHLQPNCAKDVTVTFCSNEPKTYSATNIPCKVTKIKLGEAQDKAVDWDDRMRTVKWIDVAPGEDPSTGVRKSPRPSKKKVIEVEAEPPYTALENSTKDVELLLTAVCDFAKYRCKVENIHFKDTLMFQSRVYSFTVSNKGDVQLDYKWHFQPVEKPKTVSLAEPPEVGPERPESSAGQSTGQRTVRPSTSTGGSSVHPPRRVPPTTQRPGSSMGGRPSSALALAYEAGSVVSEGGSDVFPFVIEPESGSIPAGKKGSFVVKFSPLDVSEYDALVTFSANNLPPDTGGFSIPVRGRSLLPYCHFELEESDYVSGGRRNPELRGPGGAPPGSTLDPTTKVIEFKSCGVKVKNIKRFSVINPSNTSYSFVWTSEDTLDGAPPETVNFRCLTPEGTILSGKKYEMVFEYVSDSLDLVESFWRFFVPEYNFSIPFVMVGHTFEPALSFDRSHINFREMLLGHPAKETVQLVNEENIPFTFSFSESSCHTEGYASSLSVEPMSGTVLPKARLPIEISFTATEQKEVNFNVLCHVKKKTSPLTLNVKAEGYAMNAQLVCEDSQGNKVELTSKGTNRINLGTVEINEKATRQLFVINSGKFNFDFSWEIHNRTKLKGLRVLDGEKLVSVTPESGTVPCNTRKRCQLAFCPPGRLSLTGCDLLLKITNGPTFTINLTGTGIQPGLNFSFVRHDFGPCFLYRAGMPRKRTTLIIKNEDTKDISIECQYENTAHLEVACLPGVLIPNQAMQVDIVFYPREARRYHEVIPFEINGLSTMNVEIFGEGTDMKVEVANPSDRKVNFGALRVGQTNQRSVKLVNRSPAPITFTLAITPAVVALQQANILTISPSTEITLRANGGTYGVDLTFKPKTRIPQFTEEVMLECAGMSQPIFVVTGSCQGIEITLDSDSVPFGAVVLGSRSTRKLIMHNTGDIGAAFTWNVEKFQPDFSISPVKGYISPGMEVSFEIVFHPTVVNHDIRYESLRCAIEGGKALKLVLTGSCIPQTPLKEMLHFATHVRTRDTRNLVIHNRTNQLWMLRPVIDGEYWSGPDTITVEPQQSKNYELTYRPLTMTQEGKKHLGSVFFALPDGNGLLYNVTGNAEGPKPVNNIQREVPCKTSYTEMLTVTNWLRRPQRFRVIIEMLKPDRPDSATTLKGLDYIDVPGLSKREYRLNFFAHKEGTFSAKVIFRNEQGGEYLFYYVTFKAVPPGVMATIDLSTPIRKSTSHVVTLHNPLSTPVTFNSQCSVADIQLPPSFTVPPLSEGSCMFEYLPLKAGELTGRLSFSSSELGVYQYDLNLTATPAGTEAPVHFRAGLGTSQSQTCRFVNFAKSKVEYSCKVDNTDFHVEKNITAASASSGGTEVGVEVTYEPSRLGDTRATLTVFSPVGGEYVFPLFGHCSPPKPQGPYSIKAGATTSIPFKNVFSHTTQFAFCLDSPCFNVKASESVRAKKTHNIIVGFEGNQGGSKAPRMGRLMVTCPRSAGGAGNVTWTFYLKGLTP</sequence>
<evidence type="ECO:0000313" key="9">
    <source>
        <dbReference type="EMBL" id="CAH3154169.1"/>
    </source>
</evidence>
<dbReference type="GO" id="GO:1904158">
    <property type="term" value="P:axonemal central apparatus assembly"/>
    <property type="evidence" value="ECO:0007669"/>
    <property type="project" value="TreeGrafter"/>
</dbReference>
<evidence type="ECO:0000256" key="5">
    <source>
        <dbReference type="ARBA" id="ARBA00023273"/>
    </source>
</evidence>
<feature type="compositionally biased region" description="Basic and acidic residues" evidence="6">
    <location>
        <begin position="2624"/>
        <end position="2668"/>
    </location>
</feature>
<proteinExistence type="predicted"/>
<feature type="compositionally biased region" description="Polar residues" evidence="6">
    <location>
        <begin position="3838"/>
        <end position="3857"/>
    </location>
</feature>
<feature type="region of interest" description="Disordered" evidence="6">
    <location>
        <begin position="1900"/>
        <end position="1932"/>
    </location>
</feature>
<feature type="region of interest" description="Disordered" evidence="6">
    <location>
        <begin position="2247"/>
        <end position="2443"/>
    </location>
</feature>
<evidence type="ECO:0000256" key="6">
    <source>
        <dbReference type="SAM" id="MobiDB-lite"/>
    </source>
</evidence>
<dbReference type="Pfam" id="PF23316">
    <property type="entry name" value="Ig_DLEC1_6th"/>
    <property type="match status" value="1"/>
</dbReference>
<dbReference type="Gene3D" id="3.40.50.300">
    <property type="entry name" value="P-loop containing nucleotide triphosphate hydrolases"/>
    <property type="match status" value="1"/>
</dbReference>
<feature type="compositionally biased region" description="Acidic residues" evidence="6">
    <location>
        <begin position="2266"/>
        <end position="2280"/>
    </location>
</feature>
<dbReference type="PANTHER" id="PTHR23053">
    <property type="entry name" value="DLEC1 DELETED IN LUNG AND ESOPHAGEAL CANCER 1"/>
    <property type="match status" value="1"/>
</dbReference>
<dbReference type="InterPro" id="IPR033305">
    <property type="entry name" value="Hydin-like"/>
</dbReference>
<feature type="domain" description="HYDIN/VesB/CFA65-like Ig-like" evidence="8">
    <location>
        <begin position="466"/>
        <end position="565"/>
    </location>
</feature>
<dbReference type="PANTHER" id="PTHR23053:SF0">
    <property type="entry name" value="HYDROCEPHALUS-INDUCING PROTEIN HOMOLOG"/>
    <property type="match status" value="1"/>
</dbReference>
<dbReference type="Gene3D" id="2.60.40.10">
    <property type="entry name" value="Immunoglobulins"/>
    <property type="match status" value="22"/>
</dbReference>
<keyword evidence="5" id="KW-0966">Cell projection</keyword>
<dbReference type="InterPro" id="IPR027417">
    <property type="entry name" value="P-loop_NTPase"/>
</dbReference>
<feature type="region of interest" description="Disordered" evidence="6">
    <location>
        <begin position="1260"/>
        <end position="1294"/>
    </location>
</feature>
<comment type="caution">
    <text evidence="9">The sequence shown here is derived from an EMBL/GenBank/DDBJ whole genome shotgun (WGS) entry which is preliminary data.</text>
</comment>
<dbReference type="InterPro" id="IPR033768">
    <property type="entry name" value="Hydin_ADK"/>
</dbReference>
<dbReference type="GO" id="GO:0003341">
    <property type="term" value="P:cilium movement"/>
    <property type="evidence" value="ECO:0007669"/>
    <property type="project" value="TreeGrafter"/>
</dbReference>
<organism evidence="9 10">
    <name type="scientific">Pocillopora meandrina</name>
    <dbReference type="NCBI Taxonomy" id="46732"/>
    <lineage>
        <taxon>Eukaryota</taxon>
        <taxon>Metazoa</taxon>
        <taxon>Cnidaria</taxon>
        <taxon>Anthozoa</taxon>
        <taxon>Hexacorallia</taxon>
        <taxon>Scleractinia</taxon>
        <taxon>Astrocoeniina</taxon>
        <taxon>Pocilloporidae</taxon>
        <taxon>Pocillopora</taxon>
    </lineage>
</organism>
<feature type="region of interest" description="Disordered" evidence="6">
    <location>
        <begin position="3820"/>
        <end position="3881"/>
    </location>
</feature>
<feature type="domain" description="HYDIN/VesB/CFA65-like Ig-like" evidence="8">
    <location>
        <begin position="4556"/>
        <end position="4641"/>
    </location>
</feature>
<dbReference type="NCBIfam" id="NF012200">
    <property type="entry name" value="choice_anch_D"/>
    <property type="match status" value="1"/>
</dbReference>
<evidence type="ECO:0000256" key="1">
    <source>
        <dbReference type="ARBA" id="ARBA00004138"/>
    </source>
</evidence>
<keyword evidence="4" id="KW-0969">Cilium</keyword>
<accession>A0AAU9XNM9</accession>
<evidence type="ECO:0000256" key="4">
    <source>
        <dbReference type="ARBA" id="ARBA00023069"/>
    </source>
</evidence>
<keyword evidence="10" id="KW-1185">Reference proteome</keyword>
<feature type="region of interest" description="Disordered" evidence="6">
    <location>
        <begin position="1944"/>
        <end position="1972"/>
    </location>
</feature>
<feature type="region of interest" description="Disordered" evidence="6">
    <location>
        <begin position="3975"/>
        <end position="3995"/>
    </location>
</feature>